<keyword evidence="3" id="KW-1185">Reference proteome</keyword>
<dbReference type="STRING" id="317619.GCA_000332315_01753"/>
<evidence type="ECO:0008006" key="4">
    <source>
        <dbReference type="Google" id="ProtNLM"/>
    </source>
</evidence>
<feature type="region of interest" description="Disordered" evidence="1">
    <location>
        <begin position="1"/>
        <end position="42"/>
    </location>
</feature>
<dbReference type="Pfam" id="PF09366">
    <property type="entry name" value="DUF1997"/>
    <property type="match status" value="1"/>
</dbReference>
<sequence length="231" mass="25698">MPPPSDGSSNLGVEVENPVLASENQDPASPTPQRTPDNPANPEIHFHSHFVGVMAMYGETNTIADYLDIHRDWFCRCAQPMPVELVDTNSYALSLGRFGALGHALEPKICLELLPSDAQGVYRIVTVPMADYDQQGYEVDFNANLHLVETPIDPDLGTQLSLLHMTEAQWVLDLKVTIHLPRFLQALPLKLIEQTGDRVLQQIVGQISHRLTRKVQEDFHGSRQLPLPPAV</sequence>
<gene>
    <name evidence="2" type="ORF">PROH_18100</name>
</gene>
<accession>A0A0M2PQA3</accession>
<evidence type="ECO:0000313" key="3">
    <source>
        <dbReference type="Proteomes" id="UP000034681"/>
    </source>
</evidence>
<dbReference type="EMBL" id="AJTX02000007">
    <property type="protein sequence ID" value="KKI98745.1"/>
    <property type="molecule type" value="Genomic_DNA"/>
</dbReference>
<name>A0A0M2PQA3_PROHO</name>
<feature type="compositionally biased region" description="Polar residues" evidence="1">
    <location>
        <begin position="22"/>
        <end position="38"/>
    </location>
</feature>
<protein>
    <recommendedName>
        <fullName evidence="4">DUF1997 domain-containing protein</fullName>
    </recommendedName>
</protein>
<feature type="compositionally biased region" description="Polar residues" evidence="1">
    <location>
        <begin position="1"/>
        <end position="11"/>
    </location>
</feature>
<reference evidence="2" key="1">
    <citation type="submission" date="2012-04" db="EMBL/GenBank/DDBJ databases">
        <authorList>
            <person name="Borisov I.G."/>
            <person name="Ivanikova N.V."/>
            <person name="Pinevich A.V."/>
        </authorList>
    </citation>
    <scope>NUCLEOTIDE SEQUENCE</scope>
    <source>
        <strain evidence="2">CALU 1027</strain>
    </source>
</reference>
<organism evidence="2 3">
    <name type="scientific">Prochlorothrix hollandica PCC 9006 = CALU 1027</name>
    <dbReference type="NCBI Taxonomy" id="317619"/>
    <lineage>
        <taxon>Bacteria</taxon>
        <taxon>Bacillati</taxon>
        <taxon>Cyanobacteriota</taxon>
        <taxon>Cyanophyceae</taxon>
        <taxon>Prochlorotrichales</taxon>
        <taxon>Prochlorotrichaceae</taxon>
        <taxon>Prochlorothrix</taxon>
    </lineage>
</organism>
<dbReference type="AlphaFoldDB" id="A0A0M2PQA3"/>
<dbReference type="eggNOG" id="COG2801">
    <property type="taxonomic scope" value="Bacteria"/>
</dbReference>
<evidence type="ECO:0000313" key="2">
    <source>
        <dbReference type="EMBL" id="KKI98745.1"/>
    </source>
</evidence>
<evidence type="ECO:0000256" key="1">
    <source>
        <dbReference type="SAM" id="MobiDB-lite"/>
    </source>
</evidence>
<comment type="caution">
    <text evidence="2">The sequence shown here is derived from an EMBL/GenBank/DDBJ whole genome shotgun (WGS) entry which is preliminary data.</text>
</comment>
<proteinExistence type="predicted"/>
<dbReference type="Proteomes" id="UP000034681">
    <property type="component" value="Unassembled WGS sequence"/>
</dbReference>
<dbReference type="InterPro" id="IPR018971">
    <property type="entry name" value="DUF1997"/>
</dbReference>